<sequence length="129" mass="14245">MLKASRSCPALPSLVSGLVRKLIRYSSRRLGCSFGVKFLRKDLETPEIVGSDHVQADPSLCVRGFHSYSFRIAKEQGIVDELGELFCPRYCSAVCLSVFLGVSFTLSSSLHIQKIANARSNQALRHAEI</sequence>
<comment type="caution">
    <text evidence="1">The sequence shown here is derived from an EMBL/GenBank/DDBJ whole genome shotgun (WGS) entry which is preliminary data.</text>
</comment>
<protein>
    <submittedName>
        <fullName evidence="1">Uncharacterized protein</fullName>
    </submittedName>
</protein>
<evidence type="ECO:0000313" key="2">
    <source>
        <dbReference type="Proteomes" id="UP001595075"/>
    </source>
</evidence>
<keyword evidence="2" id="KW-1185">Reference proteome</keyword>
<dbReference type="Proteomes" id="UP001595075">
    <property type="component" value="Unassembled WGS sequence"/>
</dbReference>
<gene>
    <name evidence="1" type="ORF">VTL71DRAFT_8358</name>
</gene>
<organism evidence="1 2">
    <name type="scientific">Oculimacula yallundae</name>
    <dbReference type="NCBI Taxonomy" id="86028"/>
    <lineage>
        <taxon>Eukaryota</taxon>
        <taxon>Fungi</taxon>
        <taxon>Dikarya</taxon>
        <taxon>Ascomycota</taxon>
        <taxon>Pezizomycotina</taxon>
        <taxon>Leotiomycetes</taxon>
        <taxon>Helotiales</taxon>
        <taxon>Ploettnerulaceae</taxon>
        <taxon>Oculimacula</taxon>
    </lineage>
</organism>
<name>A0ABR4CXG3_9HELO</name>
<accession>A0ABR4CXG3</accession>
<proteinExistence type="predicted"/>
<dbReference type="EMBL" id="JAZHXI010000002">
    <property type="protein sequence ID" value="KAL2074580.1"/>
    <property type="molecule type" value="Genomic_DNA"/>
</dbReference>
<evidence type="ECO:0000313" key="1">
    <source>
        <dbReference type="EMBL" id="KAL2074580.1"/>
    </source>
</evidence>
<reference evidence="1 2" key="1">
    <citation type="journal article" date="2024" name="Commun. Biol.">
        <title>Comparative genomic analysis of thermophilic fungi reveals convergent evolutionary adaptations and gene losses.</title>
        <authorList>
            <person name="Steindorff A.S."/>
            <person name="Aguilar-Pontes M.V."/>
            <person name="Robinson A.J."/>
            <person name="Andreopoulos B."/>
            <person name="LaButti K."/>
            <person name="Kuo A."/>
            <person name="Mondo S."/>
            <person name="Riley R."/>
            <person name="Otillar R."/>
            <person name="Haridas S."/>
            <person name="Lipzen A."/>
            <person name="Grimwood J."/>
            <person name="Schmutz J."/>
            <person name="Clum A."/>
            <person name="Reid I.D."/>
            <person name="Moisan M.C."/>
            <person name="Butler G."/>
            <person name="Nguyen T.T.M."/>
            <person name="Dewar K."/>
            <person name="Conant G."/>
            <person name="Drula E."/>
            <person name="Henrissat B."/>
            <person name="Hansel C."/>
            <person name="Singer S."/>
            <person name="Hutchinson M.I."/>
            <person name="de Vries R.P."/>
            <person name="Natvig D.O."/>
            <person name="Powell A.J."/>
            <person name="Tsang A."/>
            <person name="Grigoriev I.V."/>
        </authorList>
    </citation>
    <scope>NUCLEOTIDE SEQUENCE [LARGE SCALE GENOMIC DNA]</scope>
    <source>
        <strain evidence="1 2">CBS 494.80</strain>
    </source>
</reference>